<evidence type="ECO:0000256" key="2">
    <source>
        <dbReference type="ARBA" id="ARBA00022729"/>
    </source>
</evidence>
<name>A0A1L7V9M6_FUSPR</name>
<sequence>MHLVTFMAASLAIQLPYALATPHRRDVKCENETNPLPGQTCAIFAEDWNMTLNEFKALNPGVQCPDLDPVGSYCVKGTADKDEPAGVESKTAKPTSVTEPTEPSYGEMPDAPFDVESFSIPDPDDESSAEPTVPQKPSPVDECCGNGIQTPKPIQQGMVANCNKFHYIESTTTCQGVLDHYKISLADFIKWNPAVGEDCTNMWAGTNACVRVKGYTSSASRDIKPNPVADDQSATPSPVKAGLVKNCVKFHYIGAGTTCKEVLRHYKITMAQFAQWNPAVGEDCKTLWKGTYACVAAV</sequence>
<dbReference type="Pfam" id="PF01476">
    <property type="entry name" value="LysM"/>
    <property type="match status" value="1"/>
</dbReference>
<dbReference type="PROSITE" id="PS51782">
    <property type="entry name" value="LYSM"/>
    <property type="match status" value="2"/>
</dbReference>
<feature type="domain" description="LysM" evidence="7">
    <location>
        <begin position="249"/>
        <end position="295"/>
    </location>
</feature>
<dbReference type="AlphaFoldDB" id="A0A1L7V9M6"/>
<feature type="chain" id="PRO_5013222242" description="LysM domain-containing protein" evidence="6">
    <location>
        <begin position="21"/>
        <end position="298"/>
    </location>
</feature>
<dbReference type="Proteomes" id="UP000183971">
    <property type="component" value="Unassembled WGS sequence"/>
</dbReference>
<evidence type="ECO:0000256" key="1">
    <source>
        <dbReference type="ARBA" id="ARBA00022669"/>
    </source>
</evidence>
<feature type="region of interest" description="Disordered" evidence="5">
    <location>
        <begin position="78"/>
        <end position="141"/>
    </location>
</feature>
<feature type="domain" description="LysM" evidence="7">
    <location>
        <begin position="164"/>
        <end position="210"/>
    </location>
</feature>
<dbReference type="VEuPathDB" id="FungiDB:FPRO_03645"/>
<dbReference type="Gene3D" id="3.10.350.10">
    <property type="entry name" value="LysM domain"/>
    <property type="match status" value="3"/>
</dbReference>
<evidence type="ECO:0000313" key="8">
    <source>
        <dbReference type="EMBL" id="CZR36095.1"/>
    </source>
</evidence>
<dbReference type="GeneID" id="42048530"/>
<evidence type="ECO:0000256" key="4">
    <source>
        <dbReference type="ARBA" id="ARBA00044955"/>
    </source>
</evidence>
<protein>
    <recommendedName>
        <fullName evidence="7">LysM domain-containing protein</fullName>
    </recommendedName>
</protein>
<keyword evidence="1" id="KW-0147">Chitin-binding</keyword>
<dbReference type="RefSeq" id="XP_031076688.1">
    <property type="nucleotide sequence ID" value="XM_031226120.1"/>
</dbReference>
<comment type="caution">
    <text evidence="8">The sequence shown here is derived from an EMBL/GenBank/DDBJ whole genome shotgun (WGS) entry which is preliminary data.</text>
</comment>
<dbReference type="InterPro" id="IPR018392">
    <property type="entry name" value="LysM"/>
</dbReference>
<comment type="similarity">
    <text evidence="4">Belongs to the secreted LysM effector family.</text>
</comment>
<dbReference type="InterPro" id="IPR036779">
    <property type="entry name" value="LysM_dom_sf"/>
</dbReference>
<accession>A0A1L7V9M6</accession>
<feature type="compositionally biased region" description="Polar residues" evidence="5">
    <location>
        <begin position="92"/>
        <end position="101"/>
    </location>
</feature>
<keyword evidence="2 6" id="KW-0732">Signal</keyword>
<gene>
    <name evidence="8" type="ORF">FPRO_03645</name>
</gene>
<reference evidence="9" key="1">
    <citation type="journal article" date="2016" name="Genome Biol. Evol.">
        <title>Comparative 'omics' of the Fusarium fujikuroi species complex highlights differences in genetic potential and metabolite synthesis.</title>
        <authorList>
            <person name="Niehaus E.-M."/>
            <person name="Muensterkoetter M."/>
            <person name="Proctor R.H."/>
            <person name="Brown D.W."/>
            <person name="Sharon A."/>
            <person name="Idan Y."/>
            <person name="Oren-Young L."/>
            <person name="Sieber C.M."/>
            <person name="Novak O."/>
            <person name="Pencik A."/>
            <person name="Tarkowska D."/>
            <person name="Hromadova K."/>
            <person name="Freeman S."/>
            <person name="Maymon M."/>
            <person name="Elazar M."/>
            <person name="Youssef S.A."/>
            <person name="El-Shabrawy E.S.M."/>
            <person name="Shalaby A.B.A."/>
            <person name="Houterman P."/>
            <person name="Brock N.L."/>
            <person name="Burkhardt I."/>
            <person name="Tsavkelova E.A."/>
            <person name="Dickschat J.S."/>
            <person name="Galuszka P."/>
            <person name="Gueldener U."/>
            <person name="Tudzynski B."/>
        </authorList>
    </citation>
    <scope>NUCLEOTIDE SEQUENCE [LARGE SCALE GENOMIC DNA]</scope>
    <source>
        <strain evidence="9">ET1</strain>
    </source>
</reference>
<evidence type="ECO:0000256" key="5">
    <source>
        <dbReference type="SAM" id="MobiDB-lite"/>
    </source>
</evidence>
<evidence type="ECO:0000313" key="9">
    <source>
        <dbReference type="Proteomes" id="UP000183971"/>
    </source>
</evidence>
<dbReference type="PANTHER" id="PTHR34997:SF2">
    <property type="entry name" value="LYSM DOMAIN-CONTAINING PROTEIN-RELATED"/>
    <property type="match status" value="1"/>
</dbReference>
<proteinExistence type="inferred from homology"/>
<organism evidence="8 9">
    <name type="scientific">Fusarium proliferatum (strain ET1)</name>
    <name type="common">Orchid endophyte fungus</name>
    <dbReference type="NCBI Taxonomy" id="1227346"/>
    <lineage>
        <taxon>Eukaryota</taxon>
        <taxon>Fungi</taxon>
        <taxon>Dikarya</taxon>
        <taxon>Ascomycota</taxon>
        <taxon>Pezizomycotina</taxon>
        <taxon>Sordariomycetes</taxon>
        <taxon>Hypocreomycetidae</taxon>
        <taxon>Hypocreales</taxon>
        <taxon>Nectriaceae</taxon>
        <taxon>Fusarium</taxon>
        <taxon>Fusarium fujikuroi species complex</taxon>
    </lineage>
</organism>
<evidence type="ECO:0000256" key="3">
    <source>
        <dbReference type="ARBA" id="ARBA00023026"/>
    </source>
</evidence>
<keyword evidence="9" id="KW-1185">Reference proteome</keyword>
<dbReference type="InterPro" id="IPR052210">
    <property type="entry name" value="LysM1-like"/>
</dbReference>
<keyword evidence="3" id="KW-0843">Virulence</keyword>
<dbReference type="PANTHER" id="PTHR34997">
    <property type="entry name" value="AM15"/>
    <property type="match status" value="1"/>
</dbReference>
<evidence type="ECO:0000256" key="6">
    <source>
        <dbReference type="SAM" id="SignalP"/>
    </source>
</evidence>
<evidence type="ECO:0000259" key="7">
    <source>
        <dbReference type="PROSITE" id="PS51782"/>
    </source>
</evidence>
<dbReference type="SUPFAM" id="SSF54106">
    <property type="entry name" value="LysM domain"/>
    <property type="match status" value="2"/>
</dbReference>
<dbReference type="GO" id="GO:0008061">
    <property type="term" value="F:chitin binding"/>
    <property type="evidence" value="ECO:0007669"/>
    <property type="project" value="UniProtKB-KW"/>
</dbReference>
<feature type="signal peptide" evidence="6">
    <location>
        <begin position="1"/>
        <end position="20"/>
    </location>
</feature>
<dbReference type="EMBL" id="FJOF01000002">
    <property type="protein sequence ID" value="CZR36095.1"/>
    <property type="molecule type" value="Genomic_DNA"/>
</dbReference>